<keyword evidence="2" id="KW-0227">DNA damage</keyword>
<dbReference type="Proteomes" id="UP000283523">
    <property type="component" value="Unassembled WGS sequence"/>
</dbReference>
<dbReference type="InterPro" id="IPR001126">
    <property type="entry name" value="UmuC"/>
</dbReference>
<comment type="similarity">
    <text evidence="1">Belongs to the DNA polymerase type-Y family.</text>
</comment>
<keyword evidence="5" id="KW-0742">SOS response</keyword>
<dbReference type="AlphaFoldDB" id="A0A418MI38"/>
<dbReference type="Gene3D" id="3.40.1170.60">
    <property type="match status" value="1"/>
</dbReference>
<sequence>MIALVDANNFYCSVERSFNPALNGKPVIVLSNNDGAIVARSQEAKALGIKMANPFFQQAELIQAADVRVFSSNYTLYGDTSARLMSLLGRFVETVEVNSIDEAFLDLDGYGSVYPDLEGLARHMRAKIAQWLRIPVSIGIGPTKTLSKVANWYAKRVTASRGVVLLESEAQIREALADFDVGELWGVGSRYASKLRRLDIKTAWDLRQAPDDWIRDIMTVNGLRLAYELRGQRCNLLETDPGPKKSICTAPSFGDMIPDLKLIREALATHLARASEKLRRQGSAAGVITVFLHTNRHAKSANGEPARYYANSRSVLLPHPTTSPVELTRYALAALDCIYKPGYRYQKVGVILNDLVDDTFRQECLFTSEPDPKLGRLAQIVDQLNYRHGRDKVRLAAQGYSPAWKMKQQWLSPCYTTRWKDILRVS</sequence>
<dbReference type="RefSeq" id="WP_119665875.1">
    <property type="nucleotide sequence ID" value="NZ_QXED01000001.1"/>
</dbReference>
<comment type="caution">
    <text evidence="7">The sequence shown here is derived from an EMBL/GenBank/DDBJ whole genome shotgun (WGS) entry which is preliminary data.</text>
</comment>
<dbReference type="GO" id="GO:0003684">
    <property type="term" value="F:damaged DNA binding"/>
    <property type="evidence" value="ECO:0007669"/>
    <property type="project" value="InterPro"/>
</dbReference>
<evidence type="ECO:0000313" key="7">
    <source>
        <dbReference type="EMBL" id="RIV27023.1"/>
    </source>
</evidence>
<dbReference type="Gene3D" id="1.10.150.20">
    <property type="entry name" value="5' to 3' exonuclease, C-terminal subdomain"/>
    <property type="match status" value="1"/>
</dbReference>
<dbReference type="CDD" id="cd01700">
    <property type="entry name" value="PolY_Pol_V_umuC"/>
    <property type="match status" value="1"/>
</dbReference>
<dbReference type="PANTHER" id="PTHR11076">
    <property type="entry name" value="DNA REPAIR POLYMERASE UMUC / TRANSFERASE FAMILY MEMBER"/>
    <property type="match status" value="1"/>
</dbReference>
<dbReference type="PROSITE" id="PS50173">
    <property type="entry name" value="UMUC"/>
    <property type="match status" value="1"/>
</dbReference>
<dbReference type="Pfam" id="PF13438">
    <property type="entry name" value="DUF4113"/>
    <property type="match status" value="1"/>
</dbReference>
<evidence type="ECO:0000256" key="3">
    <source>
        <dbReference type="ARBA" id="ARBA00023199"/>
    </source>
</evidence>
<evidence type="ECO:0000256" key="2">
    <source>
        <dbReference type="ARBA" id="ARBA00022763"/>
    </source>
</evidence>
<dbReference type="Pfam" id="PF00817">
    <property type="entry name" value="IMS"/>
    <property type="match status" value="1"/>
</dbReference>
<organism evidence="7 8">
    <name type="scientific">Fibrisoma montanum</name>
    <dbReference type="NCBI Taxonomy" id="2305895"/>
    <lineage>
        <taxon>Bacteria</taxon>
        <taxon>Pseudomonadati</taxon>
        <taxon>Bacteroidota</taxon>
        <taxon>Cytophagia</taxon>
        <taxon>Cytophagales</taxon>
        <taxon>Spirosomataceae</taxon>
        <taxon>Fibrisoma</taxon>
    </lineage>
</organism>
<evidence type="ECO:0000313" key="8">
    <source>
        <dbReference type="Proteomes" id="UP000283523"/>
    </source>
</evidence>
<dbReference type="EMBL" id="QXED01000001">
    <property type="protein sequence ID" value="RIV27023.1"/>
    <property type="molecule type" value="Genomic_DNA"/>
</dbReference>
<dbReference type="Pfam" id="PF11799">
    <property type="entry name" value="IMS_C"/>
    <property type="match status" value="1"/>
</dbReference>
<dbReference type="GO" id="GO:0005829">
    <property type="term" value="C:cytosol"/>
    <property type="evidence" value="ECO:0007669"/>
    <property type="project" value="TreeGrafter"/>
</dbReference>
<dbReference type="InterPro" id="IPR025188">
    <property type="entry name" value="DUF4113"/>
</dbReference>
<proteinExistence type="inferred from homology"/>
<keyword evidence="8" id="KW-1185">Reference proteome</keyword>
<accession>A0A418MI38</accession>
<dbReference type="InterPro" id="IPR043128">
    <property type="entry name" value="Rev_trsase/Diguanyl_cyclase"/>
</dbReference>
<dbReference type="OrthoDB" id="9808813at2"/>
<dbReference type="GO" id="GO:0009432">
    <property type="term" value="P:SOS response"/>
    <property type="evidence" value="ECO:0007669"/>
    <property type="project" value="UniProtKB-KW"/>
</dbReference>
<evidence type="ECO:0000259" key="6">
    <source>
        <dbReference type="PROSITE" id="PS50173"/>
    </source>
</evidence>
<evidence type="ECO:0000256" key="4">
    <source>
        <dbReference type="ARBA" id="ARBA00023204"/>
    </source>
</evidence>
<dbReference type="PANTHER" id="PTHR11076:SF34">
    <property type="entry name" value="PROTEIN UMUC"/>
    <property type="match status" value="1"/>
</dbReference>
<keyword evidence="4" id="KW-0234">DNA repair</keyword>
<reference evidence="7 8" key="1">
    <citation type="submission" date="2018-08" db="EMBL/GenBank/DDBJ databases">
        <title>Fibrisoma montanum sp. nov., isolated from Danxia mountain soil.</title>
        <authorList>
            <person name="Huang Y."/>
        </authorList>
    </citation>
    <scope>NUCLEOTIDE SEQUENCE [LARGE SCALE GENOMIC DNA]</scope>
    <source>
        <strain evidence="7 8">HYT19</strain>
    </source>
</reference>
<feature type="domain" description="UmuC" evidence="6">
    <location>
        <begin position="2"/>
        <end position="188"/>
    </location>
</feature>
<keyword evidence="3" id="KW-0741">SOS mutagenesis</keyword>
<dbReference type="InterPro" id="IPR043502">
    <property type="entry name" value="DNA/RNA_pol_sf"/>
</dbReference>
<name>A0A418MI38_9BACT</name>
<dbReference type="SUPFAM" id="SSF56672">
    <property type="entry name" value="DNA/RNA polymerases"/>
    <property type="match status" value="1"/>
</dbReference>
<protein>
    <submittedName>
        <fullName evidence="7">Y-family DNA polymerase</fullName>
    </submittedName>
</protein>
<dbReference type="InterPro" id="IPR050116">
    <property type="entry name" value="DNA_polymerase-Y"/>
</dbReference>
<dbReference type="GO" id="GO:0003887">
    <property type="term" value="F:DNA-directed DNA polymerase activity"/>
    <property type="evidence" value="ECO:0007669"/>
    <property type="project" value="TreeGrafter"/>
</dbReference>
<dbReference type="GO" id="GO:0042276">
    <property type="term" value="P:error-prone translesion synthesis"/>
    <property type="evidence" value="ECO:0007669"/>
    <property type="project" value="TreeGrafter"/>
</dbReference>
<evidence type="ECO:0000256" key="5">
    <source>
        <dbReference type="ARBA" id="ARBA00023236"/>
    </source>
</evidence>
<dbReference type="InterPro" id="IPR017961">
    <property type="entry name" value="DNA_pol_Y-fam_little_finger"/>
</dbReference>
<gene>
    <name evidence="7" type="ORF">DYU11_01510</name>
</gene>
<dbReference type="Gene3D" id="3.30.70.270">
    <property type="match status" value="1"/>
</dbReference>
<evidence type="ECO:0000256" key="1">
    <source>
        <dbReference type="ARBA" id="ARBA00010945"/>
    </source>
</evidence>
<dbReference type="GO" id="GO:0006281">
    <property type="term" value="P:DNA repair"/>
    <property type="evidence" value="ECO:0007669"/>
    <property type="project" value="UniProtKB-KW"/>
</dbReference>